<dbReference type="SUPFAM" id="SSF48371">
    <property type="entry name" value="ARM repeat"/>
    <property type="match status" value="2"/>
</dbReference>
<feature type="compositionally biased region" description="Basic and acidic residues" evidence="1">
    <location>
        <begin position="1334"/>
        <end position="1347"/>
    </location>
</feature>
<feature type="compositionally biased region" description="Polar residues" evidence="1">
    <location>
        <begin position="1319"/>
        <end position="1333"/>
    </location>
</feature>
<dbReference type="PANTHER" id="PTHR24006:SF827">
    <property type="entry name" value="UBIQUITIN CARBOXYL-TERMINAL HYDROLASE 34"/>
    <property type="match status" value="1"/>
</dbReference>
<dbReference type="InterPro" id="IPR001394">
    <property type="entry name" value="Peptidase_C19_UCH"/>
</dbReference>
<dbReference type="InterPro" id="IPR018200">
    <property type="entry name" value="USP_CS"/>
</dbReference>
<proteinExistence type="predicted"/>
<accession>A0ABQ9ERZ0</accession>
<comment type="caution">
    <text evidence="3">The sequence shown here is derived from an EMBL/GenBank/DDBJ whole genome shotgun (WGS) entry which is preliminary data.</text>
</comment>
<dbReference type="Pfam" id="PF12030">
    <property type="entry name" value="DUF3517"/>
    <property type="match status" value="1"/>
</dbReference>
<organism evidence="3 4">
    <name type="scientific">Tegillarca granosa</name>
    <name type="common">Malaysian cockle</name>
    <name type="synonym">Anadara granosa</name>
    <dbReference type="NCBI Taxonomy" id="220873"/>
    <lineage>
        <taxon>Eukaryota</taxon>
        <taxon>Metazoa</taxon>
        <taxon>Spiralia</taxon>
        <taxon>Lophotrochozoa</taxon>
        <taxon>Mollusca</taxon>
        <taxon>Bivalvia</taxon>
        <taxon>Autobranchia</taxon>
        <taxon>Pteriomorphia</taxon>
        <taxon>Arcoida</taxon>
        <taxon>Arcoidea</taxon>
        <taxon>Arcidae</taxon>
        <taxon>Tegillarca</taxon>
    </lineage>
</organism>
<dbReference type="InterPro" id="IPR028889">
    <property type="entry name" value="USP"/>
</dbReference>
<feature type="compositionally biased region" description="Basic and acidic residues" evidence="1">
    <location>
        <begin position="1256"/>
        <end position="1318"/>
    </location>
</feature>
<feature type="compositionally biased region" description="Basic and acidic residues" evidence="1">
    <location>
        <begin position="1384"/>
        <end position="1405"/>
    </location>
</feature>
<dbReference type="InterPro" id="IPR050164">
    <property type="entry name" value="Peptidase_C19"/>
</dbReference>
<dbReference type="Proteomes" id="UP001217089">
    <property type="component" value="Unassembled WGS sequence"/>
</dbReference>
<feature type="region of interest" description="Disordered" evidence="1">
    <location>
        <begin position="1221"/>
        <end position="1405"/>
    </location>
</feature>
<feature type="compositionally biased region" description="Low complexity" evidence="1">
    <location>
        <begin position="1364"/>
        <end position="1380"/>
    </location>
</feature>
<dbReference type="InterPro" id="IPR016024">
    <property type="entry name" value="ARM-type_fold"/>
</dbReference>
<evidence type="ECO:0000313" key="4">
    <source>
        <dbReference type="Proteomes" id="UP001217089"/>
    </source>
</evidence>
<keyword evidence="4" id="KW-1185">Reference proteome</keyword>
<name>A0ABQ9ERZ0_TEGGR</name>
<evidence type="ECO:0000256" key="1">
    <source>
        <dbReference type="SAM" id="MobiDB-lite"/>
    </source>
</evidence>
<dbReference type="Pfam" id="PF00443">
    <property type="entry name" value="UCH"/>
    <property type="match status" value="1"/>
</dbReference>
<sequence>MLEGDNMYTCSKCQKKVRAEKRACFKKLPRILCFNTMRYTFNMVTMMKEKVNTHFSFPLCLDMSPYMEKNLMGPDKLNSDDDEDDGFLVLDDDNGDDESFEYELIGVTVHTGTADGGHYYSFIRDRIHCSESGQDKWYLFNDAEVKPFDASQIATECFGGEMTSKTYDSVTDKFMDFSFEKTNSAYMLFYERCPVRSTEEQKAHLDVEQIQKYNFELSQELAEWIWHDNMQFLQDKNIFEHTYFGFMWQICGYIPTTLSKDPQNQVSLKAAQLSTSFVLETMIHAKEKPTMLQWMELLTKQFNSCPAACEWFLDHMAESDWWPQQILIKCPNQVVRQMFQRFEDGEIDISELGSKSCVTRFVKRMLSILEHGVRPHSKFLTEYFAFLLEFAKMGDEECSFLINSNAISTMISFYLGQKAQETIVEIPSDDEEDEVITITEDTYKPMSLEKMITLIALLVEKSRGEDNQLSVSEKDYRSIISGKGFPFLYNQIRDNINVRQSCNLIFSLCRWNEQLAVAFVQMVFSAIRKLSIEQSQPFFKLMSMLVEFAGGPPGLPPFTQYVLQRFWDLTKSCPSPCLEWMANQVTRNKFAGHWILNQMDTWVETYLLANSNTRVRNAAAFLLVSLVPSNNFRQTYRTTRSILSPNKEISMSQEAVVILHQIYEHLLGLLSRAKYYADAQTQGTTKLISYFSVLTYCLRSKTEKLMFSRYFNDLWNLFQPKLCEPQISMHHNKQALMYFWYQVCVDCPENIKADHDDQDVVLFNRGMLPYYYGLLRMCCQASRPFTRQLSQHQNIQWAFKNIAPYPTQYPAAVDELFKLMKLMATKYPDSSEEELKIVNNFKRNTTQVFMHCLDARSMWQTLISAFKILIENTDDRLLLISQQGLQMITEAFNTLHVMYHEATACHVTGDIVELLSILLPVLKVARHYHEKKGAVAAEVNADLNGWKERLEFVKKLLTLLNFYTPPEIRQISIDVLKEMILTFQSECVHTIVPILTQAHVAFQENNLPMSLGPYFPRRGQKPVGPKSNIRPPRPQFNMMLHSSQIEASKGVDENYDSALVEFFFPYHLLVDLLCRVAVNHQSLSEPIINLSAMVAIEGVPLHSPYFAKLWYEIYQSEVDRNCIKMLCNSSFFIEYVFQQVLNDQGRSLLDSLVASVTAEKSTLENIRSERELLSICHRINGDLRAMMLIFSVQPPKQLNPLLVESLQYILQACREHQQQRAEIMTAQRKRSGSDHSQDEEIDPETPSETPSKRRRVSSEDSTPEKKTEESDSESPEKKKKTDVPKQQEEEKSENGAKTEQSKLDSSQKDSEQDEKKSSNTEGSKSSPESANDSQKNEKETSNSKPDVDTATPSTSKKSSEDDQQPSTSSGGTSSQSLQRQNSSESRHSSGEGTPRPRERPTQVDLVARHIESLFSLMEKR</sequence>
<feature type="domain" description="USP" evidence="2">
    <location>
        <begin position="1"/>
        <end position="193"/>
    </location>
</feature>
<dbReference type="SUPFAM" id="SSF54001">
    <property type="entry name" value="Cysteine proteinases"/>
    <property type="match status" value="1"/>
</dbReference>
<protein>
    <recommendedName>
        <fullName evidence="2">USP domain-containing protein</fullName>
    </recommendedName>
</protein>
<gene>
    <name evidence="3" type="ORF">KUTeg_012858</name>
</gene>
<dbReference type="EMBL" id="JARBDR010000657">
    <property type="protein sequence ID" value="KAJ8307984.1"/>
    <property type="molecule type" value="Genomic_DNA"/>
</dbReference>
<reference evidence="3 4" key="1">
    <citation type="submission" date="2022-12" db="EMBL/GenBank/DDBJ databases">
        <title>Chromosome-level genome of Tegillarca granosa.</title>
        <authorList>
            <person name="Kim J."/>
        </authorList>
    </citation>
    <scope>NUCLEOTIDE SEQUENCE [LARGE SCALE GENOMIC DNA]</scope>
    <source>
        <strain evidence="3">Teg-2019</strain>
        <tissue evidence="3">Adductor muscle</tissue>
    </source>
</reference>
<dbReference type="PROSITE" id="PS50235">
    <property type="entry name" value="USP_3"/>
    <property type="match status" value="1"/>
</dbReference>
<evidence type="ECO:0000313" key="3">
    <source>
        <dbReference type="EMBL" id="KAJ8307984.1"/>
    </source>
</evidence>
<dbReference type="InterPro" id="IPR021905">
    <property type="entry name" value="DUF3517"/>
</dbReference>
<dbReference type="Gene3D" id="3.90.70.10">
    <property type="entry name" value="Cysteine proteinases"/>
    <property type="match status" value="1"/>
</dbReference>
<dbReference type="PROSITE" id="PS00973">
    <property type="entry name" value="USP_2"/>
    <property type="match status" value="1"/>
</dbReference>
<dbReference type="PANTHER" id="PTHR24006">
    <property type="entry name" value="UBIQUITIN CARBOXYL-TERMINAL HYDROLASE"/>
    <property type="match status" value="1"/>
</dbReference>
<evidence type="ECO:0000259" key="2">
    <source>
        <dbReference type="PROSITE" id="PS50235"/>
    </source>
</evidence>
<dbReference type="InterPro" id="IPR038765">
    <property type="entry name" value="Papain-like_cys_pep_sf"/>
</dbReference>